<organism evidence="2 3">
    <name type="scientific">Streptomyces dengpaensis</name>
    <dbReference type="NCBI Taxonomy" id="2049881"/>
    <lineage>
        <taxon>Bacteria</taxon>
        <taxon>Bacillati</taxon>
        <taxon>Actinomycetota</taxon>
        <taxon>Actinomycetes</taxon>
        <taxon>Kitasatosporales</taxon>
        <taxon>Streptomycetaceae</taxon>
        <taxon>Streptomyces</taxon>
    </lineage>
</organism>
<keyword evidence="3" id="KW-1185">Reference proteome</keyword>
<dbReference type="EMBL" id="CP026654">
    <property type="protein sequence ID" value="AVH61827.1"/>
    <property type="molecule type" value="Genomic_DNA"/>
</dbReference>
<name>A0ABM6T3W2_9ACTN</name>
<feature type="region of interest" description="Disordered" evidence="1">
    <location>
        <begin position="264"/>
        <end position="297"/>
    </location>
</feature>
<geneLocation type="plasmid" evidence="2 3">
    <name>unnamed2</name>
</geneLocation>
<dbReference type="RefSeq" id="WP_099505623.1">
    <property type="nucleotide sequence ID" value="NZ_CP026654.1"/>
</dbReference>
<accession>A0ABM6T3W2</accession>
<evidence type="ECO:0000313" key="2">
    <source>
        <dbReference type="EMBL" id="AVH61827.1"/>
    </source>
</evidence>
<evidence type="ECO:0000256" key="1">
    <source>
        <dbReference type="SAM" id="MobiDB-lite"/>
    </source>
</evidence>
<keyword evidence="2" id="KW-0614">Plasmid</keyword>
<reference evidence="2 3" key="1">
    <citation type="submission" date="2018-02" db="EMBL/GenBank/DDBJ databases">
        <title>Complete genome sequence of Streptomyces dengpaensis, the producer of angucyclines.</title>
        <authorList>
            <person name="Yumei L."/>
        </authorList>
    </citation>
    <scope>NUCLEOTIDE SEQUENCE [LARGE SCALE GENOMIC DNA]</scope>
    <source>
        <strain evidence="2 3">XZHG99</strain>
        <plasmid evidence="2 3">unnamed2</plasmid>
    </source>
</reference>
<protein>
    <submittedName>
        <fullName evidence="2">Uncharacterized protein</fullName>
    </submittedName>
</protein>
<dbReference type="Proteomes" id="UP000238413">
    <property type="component" value="Plasmid unnamed2"/>
</dbReference>
<proteinExistence type="predicted"/>
<sequence length="297" mass="32417">MPLSPPAPERAQLLLAQLERYGSRENGQLAIGRRLLLDYPDLPLTGFAISSSMCPEPGRPLHSLILRLGEHDTDGITAWARALGTEPVVDGARYRLDTVLDGIGIWASATIPEAEYDVDAAVFVPTGDDVSFTLRGLLVTEFGEDGDLVFVGHPPAREVLAVTSAYYRDICGQRLRAFDGHVLADSIIQGWGRFVAYPTRADWRLRSVPQDTPGALPLTWMYAQEGDTQDVSAPVHCPACGRSSRGLDYDQEAGQRIHLCPSPDCRHQWPVDDSPEPAPDLEASEHRQDQCAALAAP</sequence>
<evidence type="ECO:0000313" key="3">
    <source>
        <dbReference type="Proteomes" id="UP000238413"/>
    </source>
</evidence>
<gene>
    <name evidence="2" type="ORF">C4B68_40675</name>
</gene>